<evidence type="ECO:0000256" key="7">
    <source>
        <dbReference type="ARBA" id="ARBA00023145"/>
    </source>
</evidence>
<evidence type="ECO:0000256" key="2">
    <source>
        <dbReference type="ARBA" id="ARBA00022670"/>
    </source>
</evidence>
<keyword evidence="13" id="KW-1185">Reference proteome</keyword>
<feature type="signal peptide" evidence="10">
    <location>
        <begin position="1"/>
        <end position="18"/>
    </location>
</feature>
<keyword evidence="6 8" id="KW-0106">Calcium</keyword>
<accession>A0A9N9LZV2</accession>
<dbReference type="InterPro" id="IPR036852">
    <property type="entry name" value="Peptidase_S8/S53_dom_sf"/>
</dbReference>
<dbReference type="EMBL" id="CAJVRM010000749">
    <property type="protein sequence ID" value="CAG8984083.1"/>
    <property type="molecule type" value="Genomic_DNA"/>
</dbReference>
<feature type="region of interest" description="Disordered" evidence="9">
    <location>
        <begin position="191"/>
        <end position="212"/>
    </location>
</feature>
<evidence type="ECO:0000256" key="4">
    <source>
        <dbReference type="ARBA" id="ARBA00022801"/>
    </source>
</evidence>
<protein>
    <recommendedName>
        <fullName evidence="11">Peptidase S53 domain-containing protein</fullName>
    </recommendedName>
</protein>
<reference evidence="12" key="1">
    <citation type="submission" date="2021-07" db="EMBL/GenBank/DDBJ databases">
        <authorList>
            <person name="Durling M."/>
        </authorList>
    </citation>
    <scope>NUCLEOTIDE SEQUENCE</scope>
</reference>
<feature type="domain" description="Peptidase S53" evidence="11">
    <location>
        <begin position="228"/>
        <end position="623"/>
    </location>
</feature>
<evidence type="ECO:0000259" key="11">
    <source>
        <dbReference type="PROSITE" id="PS51695"/>
    </source>
</evidence>
<evidence type="ECO:0000313" key="12">
    <source>
        <dbReference type="EMBL" id="CAG8984083.1"/>
    </source>
</evidence>
<evidence type="ECO:0000256" key="1">
    <source>
        <dbReference type="ARBA" id="ARBA00004239"/>
    </source>
</evidence>
<organism evidence="12 13">
    <name type="scientific">Hymenoscyphus albidus</name>
    <dbReference type="NCBI Taxonomy" id="595503"/>
    <lineage>
        <taxon>Eukaryota</taxon>
        <taxon>Fungi</taxon>
        <taxon>Dikarya</taxon>
        <taxon>Ascomycota</taxon>
        <taxon>Pezizomycotina</taxon>
        <taxon>Leotiomycetes</taxon>
        <taxon>Helotiales</taxon>
        <taxon>Helotiaceae</taxon>
        <taxon>Hymenoscyphus</taxon>
    </lineage>
</organism>
<dbReference type="AlphaFoldDB" id="A0A9N9LZV2"/>
<comment type="caution">
    <text evidence="12">The sequence shown here is derived from an EMBL/GenBank/DDBJ whole genome shotgun (WGS) entry which is preliminary data.</text>
</comment>
<feature type="binding site" evidence="8">
    <location>
        <position position="583"/>
    </location>
    <ligand>
        <name>Ca(2+)</name>
        <dbReference type="ChEBI" id="CHEBI:29108"/>
    </ligand>
</feature>
<evidence type="ECO:0000256" key="5">
    <source>
        <dbReference type="ARBA" id="ARBA00022825"/>
    </source>
</evidence>
<dbReference type="GO" id="GO:0005576">
    <property type="term" value="C:extracellular region"/>
    <property type="evidence" value="ECO:0007669"/>
    <property type="project" value="UniProtKB-SubCell"/>
</dbReference>
<dbReference type="Proteomes" id="UP000701801">
    <property type="component" value="Unassembled WGS sequence"/>
</dbReference>
<dbReference type="CDD" id="cd04056">
    <property type="entry name" value="Peptidases_S53"/>
    <property type="match status" value="1"/>
</dbReference>
<feature type="chain" id="PRO_5040328886" description="Peptidase S53 domain-containing protein" evidence="10">
    <location>
        <begin position="19"/>
        <end position="624"/>
    </location>
</feature>
<gene>
    <name evidence="12" type="ORF">HYALB_00003025</name>
</gene>
<dbReference type="GO" id="GO:0004252">
    <property type="term" value="F:serine-type endopeptidase activity"/>
    <property type="evidence" value="ECO:0007669"/>
    <property type="project" value="InterPro"/>
</dbReference>
<evidence type="ECO:0000256" key="9">
    <source>
        <dbReference type="SAM" id="MobiDB-lite"/>
    </source>
</evidence>
<dbReference type="Pfam" id="PF09286">
    <property type="entry name" value="Pro-kuma_activ"/>
    <property type="match status" value="1"/>
</dbReference>
<dbReference type="GO" id="GO:0008240">
    <property type="term" value="F:tripeptidyl-peptidase activity"/>
    <property type="evidence" value="ECO:0007669"/>
    <property type="project" value="TreeGrafter"/>
</dbReference>
<evidence type="ECO:0000256" key="6">
    <source>
        <dbReference type="ARBA" id="ARBA00022837"/>
    </source>
</evidence>
<evidence type="ECO:0000313" key="13">
    <source>
        <dbReference type="Proteomes" id="UP000701801"/>
    </source>
</evidence>
<dbReference type="SUPFAM" id="SSF52743">
    <property type="entry name" value="Subtilisin-like"/>
    <property type="match status" value="1"/>
</dbReference>
<evidence type="ECO:0000256" key="10">
    <source>
        <dbReference type="SAM" id="SignalP"/>
    </source>
</evidence>
<dbReference type="CDD" id="cd11377">
    <property type="entry name" value="Pro-peptidase_S53"/>
    <property type="match status" value="1"/>
</dbReference>
<dbReference type="SMART" id="SM00944">
    <property type="entry name" value="Pro-kuma_activ"/>
    <property type="match status" value="1"/>
</dbReference>
<proteinExistence type="predicted"/>
<sequence>MFFSRGSLLGAFVLSVAAVPFPGTHNVHEKRDVTSHVWIKRDRLDASAKIPVRIGMTQRNLEKGHNLLMEVSSPDSAKYGKHHTAEEVADIFAPHKTTTAAIISWLVESGIPVASISQSANKQWMQFDAATSELESLLKTEYHVYEHAENGKSTIACDQYHVPAHIQEHIDYITPGIKLHIPMRKRSKGSVDKRTFGVTGGKNRVVHPPDFRPMPDFMAQAPTGCDTMITPECIKVTDVAYLPVLYNITEPTLADSGNAMGIFEDLGDVYSQADLNSFWAKYAKNILRGTAPTLNAIDGAVAPVSTDDPPTENDYQYNGFLNNFLYALDGSYCLETQDPLDPQYPNPSNQAGAYKGALQCGVYKPTNVISISYGGDEIDLPVAYQRRQCAEFMKLGLQGVSIVISSGDSGVEGRNCLGSSGKVFSPDFPASCPYLTAVGSTFLPKGANVATDAEVATSRFPSGGGFSNLYQIPSYQATAVSNYLTRFKPTYKSYTTVNLTNIGASGGLYNSAGRAYPDVEAIGDNIVIFSNGREGLIGGTSASAPAFGAILTRINEERLAAGKSTVGFVNPTLYSNPGVLHDITTGTNEGCGTSGFSASAGWDPVTGLGTPNYPAMLELFMGLA</sequence>
<dbReference type="InterPro" id="IPR030400">
    <property type="entry name" value="Sedolisin_dom"/>
</dbReference>
<comment type="cofactor">
    <cofactor evidence="8">
        <name>Ca(2+)</name>
        <dbReference type="ChEBI" id="CHEBI:29108"/>
    </cofactor>
    <text evidence="8">Binds 1 Ca(2+) ion per subunit.</text>
</comment>
<feature type="binding site" evidence="8">
    <location>
        <position position="601"/>
    </location>
    <ligand>
        <name>Ca(2+)</name>
        <dbReference type="ChEBI" id="CHEBI:29108"/>
    </ligand>
</feature>
<feature type="binding site" evidence="8">
    <location>
        <position position="582"/>
    </location>
    <ligand>
        <name>Ca(2+)</name>
        <dbReference type="ChEBI" id="CHEBI:29108"/>
    </ligand>
</feature>
<dbReference type="GO" id="GO:0046872">
    <property type="term" value="F:metal ion binding"/>
    <property type="evidence" value="ECO:0007669"/>
    <property type="project" value="UniProtKB-UniRule"/>
</dbReference>
<dbReference type="InterPro" id="IPR015366">
    <property type="entry name" value="S53_propep"/>
</dbReference>
<dbReference type="SUPFAM" id="SSF54897">
    <property type="entry name" value="Protease propeptides/inhibitors"/>
    <property type="match status" value="1"/>
</dbReference>
<keyword evidence="2" id="KW-0645">Protease</keyword>
<keyword evidence="3 8" id="KW-0479">Metal-binding</keyword>
<keyword evidence="4" id="KW-0378">Hydrolase</keyword>
<evidence type="ECO:0000256" key="8">
    <source>
        <dbReference type="PROSITE-ProRule" id="PRU01032"/>
    </source>
</evidence>
<evidence type="ECO:0000256" key="3">
    <source>
        <dbReference type="ARBA" id="ARBA00022723"/>
    </source>
</evidence>
<keyword evidence="5" id="KW-0720">Serine protease</keyword>
<keyword evidence="7" id="KW-0865">Zymogen</keyword>
<feature type="binding site" evidence="8">
    <location>
        <position position="603"/>
    </location>
    <ligand>
        <name>Ca(2+)</name>
        <dbReference type="ChEBI" id="CHEBI:29108"/>
    </ligand>
</feature>
<dbReference type="PANTHER" id="PTHR14218:SF19">
    <property type="entry name" value="SERINE PROTEASE AORO, PUTATIVE (AFU_ORTHOLOGUE AFUA_6G10250)-RELATED"/>
    <property type="match status" value="1"/>
</dbReference>
<dbReference type="InterPro" id="IPR050819">
    <property type="entry name" value="Tripeptidyl-peptidase_I"/>
</dbReference>
<comment type="subcellular location">
    <subcellularLocation>
        <location evidence="1">Secreted</location>
        <location evidence="1">Extracellular space</location>
    </subcellularLocation>
</comment>
<dbReference type="Gene3D" id="3.40.50.200">
    <property type="entry name" value="Peptidase S8/S53 domain"/>
    <property type="match status" value="1"/>
</dbReference>
<dbReference type="PANTHER" id="PTHR14218">
    <property type="entry name" value="PROTEASE S8 TRIPEPTIDYL PEPTIDASE I CLN2"/>
    <property type="match status" value="1"/>
</dbReference>
<comment type="caution">
    <text evidence="8">Lacks conserved residue(s) required for the propagation of feature annotation.</text>
</comment>
<name>A0A9N9LZV2_9HELO</name>
<keyword evidence="10" id="KW-0732">Signal</keyword>
<dbReference type="PROSITE" id="PS51695">
    <property type="entry name" value="SEDOLISIN"/>
    <property type="match status" value="1"/>
</dbReference>
<dbReference type="GO" id="GO:0006508">
    <property type="term" value="P:proteolysis"/>
    <property type="evidence" value="ECO:0007669"/>
    <property type="project" value="UniProtKB-KW"/>
</dbReference>
<dbReference type="OrthoDB" id="409122at2759"/>